<dbReference type="InterPro" id="IPR001388">
    <property type="entry name" value="Synaptobrevin-like"/>
</dbReference>
<dbReference type="Gene3D" id="1.20.5.110">
    <property type="match status" value="1"/>
</dbReference>
<dbReference type="Pfam" id="PF00957">
    <property type="entry name" value="Synaptobrevin"/>
    <property type="match status" value="1"/>
</dbReference>
<proteinExistence type="predicted"/>
<accession>A0A8S3ZJK0</accession>
<keyword evidence="2" id="KW-0812">Transmembrane</keyword>
<gene>
    <name evidence="4" type="ORF">CUNI_LOCUS13503</name>
</gene>
<dbReference type="GO" id="GO:0016192">
    <property type="term" value="P:vesicle-mediated transport"/>
    <property type="evidence" value="ECO:0007669"/>
    <property type="project" value="InterPro"/>
</dbReference>
<keyword evidence="5" id="KW-1185">Reference proteome</keyword>
<comment type="caution">
    <text evidence="4">The sequence shown here is derived from an EMBL/GenBank/DDBJ whole genome shotgun (WGS) entry which is preliminary data.</text>
</comment>
<evidence type="ECO:0000256" key="1">
    <source>
        <dbReference type="PROSITE-ProRule" id="PRU00290"/>
    </source>
</evidence>
<keyword evidence="2" id="KW-1133">Transmembrane helix</keyword>
<dbReference type="PRINTS" id="PR00219">
    <property type="entry name" value="SYNAPTOBREVN"/>
</dbReference>
<reference evidence="4" key="1">
    <citation type="submission" date="2021-04" db="EMBL/GenBank/DDBJ databases">
        <authorList>
            <consortium name="Molecular Ecology Group"/>
        </authorList>
    </citation>
    <scope>NUCLEOTIDE SEQUENCE</scope>
</reference>
<evidence type="ECO:0000313" key="4">
    <source>
        <dbReference type="EMBL" id="CAG5127945.1"/>
    </source>
</evidence>
<evidence type="ECO:0000256" key="2">
    <source>
        <dbReference type="SAM" id="Phobius"/>
    </source>
</evidence>
<dbReference type="SUPFAM" id="SSF58038">
    <property type="entry name" value="SNARE fusion complex"/>
    <property type="match status" value="1"/>
</dbReference>
<feature type="transmembrane region" description="Helical" evidence="2">
    <location>
        <begin position="73"/>
        <end position="95"/>
    </location>
</feature>
<dbReference type="Proteomes" id="UP000678393">
    <property type="component" value="Unassembled WGS sequence"/>
</dbReference>
<dbReference type="GO" id="GO:0016020">
    <property type="term" value="C:membrane"/>
    <property type="evidence" value="ECO:0007669"/>
    <property type="project" value="InterPro"/>
</dbReference>
<dbReference type="AlphaFoldDB" id="A0A8S3ZJK0"/>
<keyword evidence="1" id="KW-0175">Coiled coil</keyword>
<evidence type="ECO:0000259" key="3">
    <source>
        <dbReference type="PROSITE" id="PS50892"/>
    </source>
</evidence>
<dbReference type="PROSITE" id="PS50892">
    <property type="entry name" value="V_SNARE"/>
    <property type="match status" value="1"/>
</dbReference>
<dbReference type="PANTHER" id="PTHR45701">
    <property type="entry name" value="SYNAPTOBREVIN FAMILY MEMBER"/>
    <property type="match status" value="1"/>
</dbReference>
<name>A0A8S3ZJK0_9EUPU</name>
<feature type="domain" description="V-SNARE coiled-coil homology" evidence="3">
    <location>
        <begin position="11"/>
        <end position="71"/>
    </location>
</feature>
<sequence length="109" mass="12503">MTSWAGTSVNHLDELENEVTEVTALLRQNVEKLLERGEKIDRLQSRSENLESSSTNFKLSAAKTRKKMWWRNFRMSCLLGWMIFLIIAITVTIILGKHGETLTDTPHSV</sequence>
<keyword evidence="2" id="KW-0472">Membrane</keyword>
<organism evidence="4 5">
    <name type="scientific">Candidula unifasciata</name>
    <dbReference type="NCBI Taxonomy" id="100452"/>
    <lineage>
        <taxon>Eukaryota</taxon>
        <taxon>Metazoa</taxon>
        <taxon>Spiralia</taxon>
        <taxon>Lophotrochozoa</taxon>
        <taxon>Mollusca</taxon>
        <taxon>Gastropoda</taxon>
        <taxon>Heterobranchia</taxon>
        <taxon>Euthyneura</taxon>
        <taxon>Panpulmonata</taxon>
        <taxon>Eupulmonata</taxon>
        <taxon>Stylommatophora</taxon>
        <taxon>Helicina</taxon>
        <taxon>Helicoidea</taxon>
        <taxon>Geomitridae</taxon>
        <taxon>Candidula</taxon>
    </lineage>
</organism>
<evidence type="ECO:0000313" key="5">
    <source>
        <dbReference type="Proteomes" id="UP000678393"/>
    </source>
</evidence>
<dbReference type="InterPro" id="IPR042855">
    <property type="entry name" value="V_SNARE_CC"/>
</dbReference>
<dbReference type="InterPro" id="IPR016444">
    <property type="entry name" value="Synaptobrevin/VAMP"/>
</dbReference>
<dbReference type="OrthoDB" id="190375at2759"/>
<dbReference type="EMBL" id="CAJHNH020002863">
    <property type="protein sequence ID" value="CAG5127945.1"/>
    <property type="molecule type" value="Genomic_DNA"/>
</dbReference>
<protein>
    <recommendedName>
        <fullName evidence="3">V-SNARE coiled-coil homology domain-containing protein</fullName>
    </recommendedName>
</protein>